<comment type="similarity">
    <text evidence="3">Belongs to the exportin family.</text>
</comment>
<sequence>MALVQTYGKCNLGKVSEETLTEEEQLNDLLLLIKLLTNLLSKDILDFGSEDQKVSAADVALYGLHVIIPLMSSEVLKFPVLCSEFFKLTTYVCEMYPAKMSLLPQDLFKNLMTSLEVGLTNYGPDVTKMSLEALSSLATHCFLEIQKNVKVPIHEILQHFLKTLFDMLLLQSFDMDLLQPAAEAFLALICCHQMYYTELVRSLLAQQTDQVVCQRLLDAFNQLTPSDMKLSLDRLNKVQFRKSLDVFLGSVKGFLCVK</sequence>
<evidence type="ECO:0000256" key="4">
    <source>
        <dbReference type="ARBA" id="ARBA00022448"/>
    </source>
</evidence>
<evidence type="ECO:0000256" key="3">
    <source>
        <dbReference type="ARBA" id="ARBA00009466"/>
    </source>
</evidence>
<dbReference type="GO" id="GO:0006611">
    <property type="term" value="P:protein export from nucleus"/>
    <property type="evidence" value="ECO:0007669"/>
    <property type="project" value="TreeGrafter"/>
</dbReference>
<evidence type="ECO:0000256" key="7">
    <source>
        <dbReference type="ARBA" id="ARBA00023242"/>
    </source>
</evidence>
<dbReference type="GO" id="GO:0005643">
    <property type="term" value="C:nuclear pore"/>
    <property type="evidence" value="ECO:0007669"/>
    <property type="project" value="TreeGrafter"/>
</dbReference>
<dbReference type="EMBL" id="MU825396">
    <property type="protein sequence ID" value="KAJ7394289.1"/>
    <property type="molecule type" value="Genomic_DNA"/>
</dbReference>
<evidence type="ECO:0000256" key="2">
    <source>
        <dbReference type="ARBA" id="ARBA00004496"/>
    </source>
</evidence>
<dbReference type="GO" id="GO:0005737">
    <property type="term" value="C:cytoplasm"/>
    <property type="evidence" value="ECO:0007669"/>
    <property type="project" value="UniProtKB-SubCell"/>
</dbReference>
<dbReference type="SUPFAM" id="SSF48371">
    <property type="entry name" value="ARM repeat"/>
    <property type="match status" value="1"/>
</dbReference>
<evidence type="ECO:0000256" key="5">
    <source>
        <dbReference type="ARBA" id="ARBA00022490"/>
    </source>
</evidence>
<dbReference type="InterPro" id="IPR044189">
    <property type="entry name" value="XPO4/7-like"/>
</dbReference>
<dbReference type="GO" id="GO:0005049">
    <property type="term" value="F:nuclear export signal receptor activity"/>
    <property type="evidence" value="ECO:0007669"/>
    <property type="project" value="InterPro"/>
</dbReference>
<dbReference type="OrthoDB" id="5548448at2759"/>
<keyword evidence="5" id="KW-0963">Cytoplasm</keyword>
<keyword evidence="4" id="KW-0813">Transport</keyword>
<accession>A0A9X0DDS1</accession>
<proteinExistence type="inferred from homology"/>
<comment type="caution">
    <text evidence="9">The sequence shown here is derived from an EMBL/GenBank/DDBJ whole genome shotgun (WGS) entry which is preliminary data.</text>
</comment>
<name>A0A9X0DDS1_9CNID</name>
<keyword evidence="10" id="KW-1185">Reference proteome</keyword>
<keyword evidence="7" id="KW-0539">Nucleus</keyword>
<dbReference type="InterPro" id="IPR016024">
    <property type="entry name" value="ARM-type_fold"/>
</dbReference>
<evidence type="ECO:0000313" key="9">
    <source>
        <dbReference type="EMBL" id="KAJ7394289.1"/>
    </source>
</evidence>
<evidence type="ECO:0000256" key="8">
    <source>
        <dbReference type="ARBA" id="ARBA00040444"/>
    </source>
</evidence>
<dbReference type="InterPro" id="IPR011989">
    <property type="entry name" value="ARM-like"/>
</dbReference>
<evidence type="ECO:0000313" key="10">
    <source>
        <dbReference type="Proteomes" id="UP001163046"/>
    </source>
</evidence>
<gene>
    <name evidence="9" type="ORF">OS493_000091</name>
</gene>
<comment type="subcellular location">
    <subcellularLocation>
        <location evidence="2">Cytoplasm</location>
    </subcellularLocation>
    <subcellularLocation>
        <location evidence="1">Nucleus</location>
    </subcellularLocation>
</comment>
<dbReference type="PANTHER" id="PTHR12596:SF1">
    <property type="entry name" value="EXPORTIN-4"/>
    <property type="match status" value="1"/>
</dbReference>
<organism evidence="9 10">
    <name type="scientific">Desmophyllum pertusum</name>
    <dbReference type="NCBI Taxonomy" id="174260"/>
    <lineage>
        <taxon>Eukaryota</taxon>
        <taxon>Metazoa</taxon>
        <taxon>Cnidaria</taxon>
        <taxon>Anthozoa</taxon>
        <taxon>Hexacorallia</taxon>
        <taxon>Scleractinia</taxon>
        <taxon>Caryophylliina</taxon>
        <taxon>Caryophylliidae</taxon>
        <taxon>Desmophyllum</taxon>
    </lineage>
</organism>
<evidence type="ECO:0000256" key="6">
    <source>
        <dbReference type="ARBA" id="ARBA00022927"/>
    </source>
</evidence>
<reference evidence="9" key="1">
    <citation type="submission" date="2023-01" db="EMBL/GenBank/DDBJ databases">
        <title>Genome assembly of the deep-sea coral Lophelia pertusa.</title>
        <authorList>
            <person name="Herrera S."/>
            <person name="Cordes E."/>
        </authorList>
    </citation>
    <scope>NUCLEOTIDE SEQUENCE</scope>
    <source>
        <strain evidence="9">USNM1676648</strain>
        <tissue evidence="9">Polyp</tissue>
    </source>
</reference>
<dbReference type="PANTHER" id="PTHR12596">
    <property type="entry name" value="EXPORTIN 4,7-RELATED"/>
    <property type="match status" value="1"/>
</dbReference>
<dbReference type="AlphaFoldDB" id="A0A9X0DDS1"/>
<protein>
    <recommendedName>
        <fullName evidence="8">Exportin-4</fullName>
    </recommendedName>
</protein>
<evidence type="ECO:0000256" key="1">
    <source>
        <dbReference type="ARBA" id="ARBA00004123"/>
    </source>
</evidence>
<keyword evidence="6" id="KW-0653">Protein transport</keyword>
<dbReference type="Proteomes" id="UP001163046">
    <property type="component" value="Unassembled WGS sequence"/>
</dbReference>
<dbReference type="Gene3D" id="1.25.10.10">
    <property type="entry name" value="Leucine-rich Repeat Variant"/>
    <property type="match status" value="1"/>
</dbReference>